<protein>
    <recommendedName>
        <fullName evidence="5">Flagellar hook-associated protein 2</fullName>
        <shortName evidence="5">HAP2</shortName>
    </recommendedName>
    <alternativeName>
        <fullName evidence="5">Flagellar cap protein</fullName>
    </alternativeName>
</protein>
<evidence type="ECO:0000256" key="3">
    <source>
        <dbReference type="ARBA" id="ARBA00023054"/>
    </source>
</evidence>
<dbReference type="RefSeq" id="WP_366923008.1">
    <property type="nucleotide sequence ID" value="NZ_CP121694.1"/>
</dbReference>
<keyword evidence="8" id="KW-0966">Cell projection</keyword>
<dbReference type="EMBL" id="CP121694">
    <property type="protein sequence ID" value="WRO23631.1"/>
    <property type="molecule type" value="Genomic_DNA"/>
</dbReference>
<evidence type="ECO:0000259" key="6">
    <source>
        <dbReference type="Pfam" id="PF02465"/>
    </source>
</evidence>
<evidence type="ECO:0000256" key="4">
    <source>
        <dbReference type="ARBA" id="ARBA00023143"/>
    </source>
</evidence>
<keyword evidence="3" id="KW-0175">Coiled coil</keyword>
<keyword evidence="4 5" id="KW-0975">Bacterial flagellum</keyword>
<feature type="domain" description="Flagellar hook-associated protein 2 C-terminal" evidence="7">
    <location>
        <begin position="228"/>
        <end position="495"/>
    </location>
</feature>
<reference evidence="8 9" key="1">
    <citation type="submission" date="2023-04" db="EMBL/GenBank/DDBJ databases">
        <authorList>
            <person name="Hsu D."/>
        </authorList>
    </citation>
    <scope>NUCLEOTIDE SEQUENCE [LARGE SCALE GENOMIC DNA]</scope>
    <source>
        <strain evidence="8 9">MK1</strain>
    </source>
</reference>
<dbReference type="Pfam" id="PF02465">
    <property type="entry name" value="FliD_N"/>
    <property type="match status" value="1"/>
</dbReference>
<comment type="subcellular location">
    <subcellularLocation>
        <location evidence="5">Secreted</location>
    </subcellularLocation>
    <subcellularLocation>
        <location evidence="5">Bacterial flagellum</location>
    </subcellularLocation>
</comment>
<comment type="function">
    <text evidence="5">Required for morphogenesis and for the elongation of the flagellar filament by facilitating polymerization of the flagellin monomers at the tip of growing filament. Forms a capping structure, which prevents flagellin subunits (transported through the central channel of the flagellum) from leaking out without polymerization at the distal end.</text>
</comment>
<evidence type="ECO:0000313" key="8">
    <source>
        <dbReference type="EMBL" id="WRO23631.1"/>
    </source>
</evidence>
<evidence type="ECO:0000256" key="1">
    <source>
        <dbReference type="ARBA" id="ARBA00009764"/>
    </source>
</evidence>
<keyword evidence="8" id="KW-0282">Flagellum</keyword>
<keyword evidence="5" id="KW-0964">Secreted</keyword>
<comment type="subunit">
    <text evidence="2 5">Homopentamer.</text>
</comment>
<organism evidence="8 9">
    <name type="scientific">Metallumcola ferriviriculae</name>
    <dbReference type="NCBI Taxonomy" id="3039180"/>
    <lineage>
        <taxon>Bacteria</taxon>
        <taxon>Bacillati</taxon>
        <taxon>Bacillota</taxon>
        <taxon>Clostridia</taxon>
        <taxon>Neomoorellales</taxon>
        <taxon>Desulfitibacteraceae</taxon>
        <taxon>Metallumcola</taxon>
    </lineage>
</organism>
<gene>
    <name evidence="8" type="primary">fliD</name>
    <name evidence="8" type="ORF">MFMK1_003496</name>
</gene>
<dbReference type="GO" id="GO:0007155">
    <property type="term" value="P:cell adhesion"/>
    <property type="evidence" value="ECO:0007669"/>
    <property type="project" value="InterPro"/>
</dbReference>
<evidence type="ECO:0000313" key="9">
    <source>
        <dbReference type="Proteomes" id="UP001329915"/>
    </source>
</evidence>
<proteinExistence type="inferred from homology"/>
<dbReference type="InterPro" id="IPR003481">
    <property type="entry name" value="FliD_N"/>
</dbReference>
<dbReference type="PANTHER" id="PTHR30288">
    <property type="entry name" value="FLAGELLAR CAP/ASSEMBLY PROTEIN FLID"/>
    <property type="match status" value="1"/>
</dbReference>
<dbReference type="PANTHER" id="PTHR30288:SF0">
    <property type="entry name" value="FLAGELLAR HOOK-ASSOCIATED PROTEIN 2"/>
    <property type="match status" value="1"/>
</dbReference>
<dbReference type="GO" id="GO:0009421">
    <property type="term" value="C:bacterial-type flagellum filament cap"/>
    <property type="evidence" value="ECO:0007669"/>
    <property type="project" value="InterPro"/>
</dbReference>
<feature type="domain" description="Flagellar hook-associated protein 2 N-terminal" evidence="6">
    <location>
        <begin position="10"/>
        <end position="106"/>
    </location>
</feature>
<dbReference type="KEGG" id="dbc:MFMK1_003496"/>
<dbReference type="GO" id="GO:0071973">
    <property type="term" value="P:bacterial-type flagellum-dependent cell motility"/>
    <property type="evidence" value="ECO:0007669"/>
    <property type="project" value="TreeGrafter"/>
</dbReference>
<dbReference type="GO" id="GO:0009424">
    <property type="term" value="C:bacterial-type flagellum hook"/>
    <property type="evidence" value="ECO:0007669"/>
    <property type="project" value="UniProtKB-UniRule"/>
</dbReference>
<dbReference type="Proteomes" id="UP001329915">
    <property type="component" value="Chromosome"/>
</dbReference>
<keyword evidence="9" id="KW-1185">Reference proteome</keyword>
<comment type="similarity">
    <text evidence="1 5">Belongs to the FliD family.</text>
</comment>
<dbReference type="Pfam" id="PF07195">
    <property type="entry name" value="FliD_C"/>
    <property type="match status" value="1"/>
</dbReference>
<dbReference type="AlphaFoldDB" id="A0AAU0UTK6"/>
<dbReference type="InterPro" id="IPR010809">
    <property type="entry name" value="FliD_C"/>
</dbReference>
<accession>A0AAU0UTK6</accession>
<dbReference type="GO" id="GO:0005576">
    <property type="term" value="C:extracellular region"/>
    <property type="evidence" value="ECO:0007669"/>
    <property type="project" value="UniProtKB-SubCell"/>
</dbReference>
<evidence type="ECO:0000256" key="2">
    <source>
        <dbReference type="ARBA" id="ARBA00011255"/>
    </source>
</evidence>
<evidence type="ECO:0000256" key="5">
    <source>
        <dbReference type="RuleBase" id="RU362066"/>
    </source>
</evidence>
<keyword evidence="8" id="KW-0969">Cilium</keyword>
<dbReference type="InterPro" id="IPR040026">
    <property type="entry name" value="FliD"/>
</dbReference>
<name>A0AAU0UTK6_9FIRM</name>
<evidence type="ECO:0000259" key="7">
    <source>
        <dbReference type="Pfam" id="PF07195"/>
    </source>
</evidence>
<sequence>MPLRIGGLASGMDIDSIVKDLMKAERIPLDRLKQEQQTLQWKQDEYRDINKSLYALRDEVFSLRLPSTFDAKTATSGNSSVAEVSANAAAVAGTYEISVSNLAKAAYKTSTVETAAYTTGATLEQQFGFGATAADKTLAFTINGTEFSFDATQDSVYTVVKTINEYKDATGNGLGVTASYDADLKRFFLMSDNTGAGQQIDVKDTVAVNGNTLMGFALHIDKSQIAVGEDAQFTLNGTALSKSSNQFTINAVTFNLKGISNQDAGGNPVPSTVMVSADTEAVFNSIKDFVELYNETMEDINTELQEKRYRDFPPLTESQKEGMSDKEIELWEEKAKSGLLQNDPILNKVVSDLRKGISDIVENIGGSYTNMTEIGITTGSWYELGKLHLDEGKLQKALNDDVQGVKDLFTNDSAVDNEQGIGIKLYDAIINATKRLIDKAGSQTGFTTVDNSYIGKKLSSLDDRIDKWEDRLLDVEDRYWKDFSRMEQAIQQMNAQSAWLAQQFNSGGA</sequence>